<protein>
    <recommendedName>
        <fullName evidence="3">TIGR03086 family protein</fullName>
    </recommendedName>
</protein>
<evidence type="ECO:0000313" key="2">
    <source>
        <dbReference type="Proteomes" id="UP001442841"/>
    </source>
</evidence>
<organism evidence="1 2">
    <name type="scientific">Ammonicoccus fulvus</name>
    <dbReference type="NCBI Taxonomy" id="3138240"/>
    <lineage>
        <taxon>Bacteria</taxon>
        <taxon>Bacillati</taxon>
        <taxon>Actinomycetota</taxon>
        <taxon>Actinomycetes</taxon>
        <taxon>Propionibacteriales</taxon>
        <taxon>Propionibacteriaceae</taxon>
        <taxon>Ammonicoccus</taxon>
    </lineage>
</organism>
<dbReference type="Proteomes" id="UP001442841">
    <property type="component" value="Chromosome"/>
</dbReference>
<evidence type="ECO:0000313" key="1">
    <source>
        <dbReference type="EMBL" id="XAN06222.1"/>
    </source>
</evidence>
<sequence length="119" mass="13402">MLLTDEPLTAWLTAREDVDALLTPTNMRRPGPAFLRKDYPDLTLGQFLDNLTADLLAHSWDIGSMIGADLSVEPAALNRARRAIEKGLPRRPGWFDEAHEPADDATPFERFLAFTGRRR</sequence>
<name>A0ABZ3FLF1_9ACTN</name>
<keyword evidence="2" id="KW-1185">Reference proteome</keyword>
<dbReference type="RefSeq" id="WP_425307654.1">
    <property type="nucleotide sequence ID" value="NZ_CP154795.1"/>
</dbReference>
<reference evidence="1 2" key="1">
    <citation type="submission" date="2024-04" db="EMBL/GenBank/DDBJ databases">
        <title>Isolation of an actinomycete strain from pig manure.</title>
        <authorList>
            <person name="Gong T."/>
            <person name="Yu Z."/>
            <person name="An M."/>
            <person name="Wei C."/>
            <person name="Yang W."/>
            <person name="Liu L."/>
        </authorList>
    </citation>
    <scope>NUCLEOTIDE SEQUENCE [LARGE SCALE GENOMIC DNA]</scope>
    <source>
        <strain evidence="1 2">ZF39</strain>
    </source>
</reference>
<proteinExistence type="predicted"/>
<evidence type="ECO:0008006" key="3">
    <source>
        <dbReference type="Google" id="ProtNLM"/>
    </source>
</evidence>
<dbReference type="EMBL" id="CP154795">
    <property type="protein sequence ID" value="XAN06222.1"/>
    <property type="molecule type" value="Genomic_DNA"/>
</dbReference>
<gene>
    <name evidence="1" type="ORF">AADG42_02490</name>
</gene>
<accession>A0ABZ3FLF1</accession>